<evidence type="ECO:0000256" key="1">
    <source>
        <dbReference type="SAM" id="Phobius"/>
    </source>
</evidence>
<dbReference type="RefSeq" id="WP_158660794.1">
    <property type="nucleotide sequence ID" value="NZ_CP017839.1"/>
</dbReference>
<protein>
    <submittedName>
        <fullName evidence="2">Uncharacterized protein</fullName>
    </submittedName>
</protein>
<evidence type="ECO:0000313" key="2">
    <source>
        <dbReference type="EMBL" id="APA97849.1"/>
    </source>
</evidence>
<dbReference type="AlphaFoldDB" id="A0ABC8AV16"/>
<dbReference type="EMBL" id="CP017839">
    <property type="protein sequence ID" value="APA97849.1"/>
    <property type="molecule type" value="Genomic_DNA"/>
</dbReference>
<keyword evidence="1" id="KW-0812">Transmembrane</keyword>
<feature type="transmembrane region" description="Helical" evidence="1">
    <location>
        <begin position="69"/>
        <end position="86"/>
    </location>
</feature>
<name>A0ABC8AV16_9NOCA</name>
<proteinExistence type="predicted"/>
<keyword evidence="1" id="KW-0472">Membrane</keyword>
<keyword evidence="1" id="KW-1133">Transmembrane helix</keyword>
<sequence length="188" mass="20448">MRTKGYSGEAADSAAWKHSAGTGSAVTDEHPTLKSEQLERIKLRDTFLNLNIVALGVVTAVGLPGQRGGVWLIVPWITTILGWAYLSNDDKVSAIARHLRLQVSPIDVSGSWETSRKGLLPLRIRWFADVITFTLSFIAPTPAAITLYATSVHTSRPTVIYLVTALEAMATTALAAVYAMSAARRRRE</sequence>
<reference evidence="2 3" key="1">
    <citation type="submission" date="2016-10" db="EMBL/GenBank/DDBJ databases">
        <title>Genome sequence of Nocardia seriolae strain EM150506, isolated from Anguila japonica.</title>
        <authorList>
            <person name="Han H.-J."/>
        </authorList>
    </citation>
    <scope>NUCLEOTIDE SEQUENCE [LARGE SCALE GENOMIC DNA]</scope>
    <source>
        <strain evidence="2 3">EM150506</strain>
    </source>
</reference>
<feature type="transmembrane region" description="Helical" evidence="1">
    <location>
        <begin position="126"/>
        <end position="148"/>
    </location>
</feature>
<feature type="transmembrane region" description="Helical" evidence="1">
    <location>
        <begin position="160"/>
        <end position="180"/>
    </location>
</feature>
<dbReference type="Proteomes" id="UP000180166">
    <property type="component" value="Chromosome"/>
</dbReference>
<gene>
    <name evidence="2" type="ORF">NS506_03800</name>
</gene>
<evidence type="ECO:0000313" key="3">
    <source>
        <dbReference type="Proteomes" id="UP000180166"/>
    </source>
</evidence>
<dbReference type="KEGG" id="nsr:NS506_03800"/>
<organism evidence="2 3">
    <name type="scientific">Nocardia seriolae</name>
    <dbReference type="NCBI Taxonomy" id="37332"/>
    <lineage>
        <taxon>Bacteria</taxon>
        <taxon>Bacillati</taxon>
        <taxon>Actinomycetota</taxon>
        <taxon>Actinomycetes</taxon>
        <taxon>Mycobacteriales</taxon>
        <taxon>Nocardiaceae</taxon>
        <taxon>Nocardia</taxon>
    </lineage>
</organism>
<feature type="transmembrane region" description="Helical" evidence="1">
    <location>
        <begin position="46"/>
        <end position="63"/>
    </location>
</feature>
<accession>A0ABC8AV16</accession>